<dbReference type="eggNOG" id="KOG0118">
    <property type="taxonomic scope" value="Eukaryota"/>
</dbReference>
<sequence>MAKKNKEPASDDAAAIRTLFSADNPFRRKPSDDQPAPPAPTSAAPRGKHPEPEVAEPSAKTRRDEPRRKRKRDEVEAGHERRRLGGAPAPPLPVVGEKRKVPEEVAAAAGAGQEEEEAFDDESKLLRTVFVGNLPLKTKRKALTKEFAAFGEIESVRIRSVPLTDTKIPRKGAVIKGKINDSVDNVHAYIVFKDEQGARAALSHNMALFYGNHVRVDMACPPRKKLKGEGPLYDRKRTVFVGNLPFDIKDEEVYQKFCGSSGSEGDVEAIRVVRDPDTSLGKGIAYVLFKTREAANTVVRKQDFKIRDRLLRLAHAKSADATPKKTTDAGKTKGGSKHKTALTPSSKSHEGSDKTKRKASTLSYQGLRASKSGVVKKAKVSQRPSYQGKQQGRTSETGHDASSQKAKRPAVAARKAKQLAKKRKLDAQTPENTHRSKKAKNFGCCICANLVQLSPLPEDLLGGVGAVGVDGDGADEGAEGAANDGWGGGEAEDGERASVLAGVGGVRHGAAQEVRGMEAAIWFWSVASAASKGDEEDGKACEREEGIATRMTTRRLRR</sequence>
<reference evidence="5" key="2">
    <citation type="submission" date="2018-05" db="EMBL/GenBank/DDBJ databases">
        <title>OgluRS3 (Oryza glumaepatula Reference Sequence Version 3).</title>
        <authorList>
            <person name="Zhang J."/>
            <person name="Kudrna D."/>
            <person name="Lee S."/>
            <person name="Talag J."/>
            <person name="Welchert J."/>
            <person name="Wing R.A."/>
        </authorList>
    </citation>
    <scope>NUCLEOTIDE SEQUENCE [LARGE SCALE GENOMIC DNA]</scope>
</reference>
<feature type="region of interest" description="Disordered" evidence="3">
    <location>
        <begin position="533"/>
        <end position="558"/>
    </location>
</feature>
<feature type="compositionally biased region" description="Polar residues" evidence="3">
    <location>
        <begin position="382"/>
        <end position="404"/>
    </location>
</feature>
<dbReference type="Gramene" id="OGLUM03G41250.1">
    <property type="protein sequence ID" value="OGLUM03G41250.1"/>
    <property type="gene ID" value="OGLUM03G41250"/>
</dbReference>
<feature type="region of interest" description="Disordered" evidence="3">
    <location>
        <begin position="1"/>
        <end position="97"/>
    </location>
</feature>
<dbReference type="PANTHER" id="PTHR48025">
    <property type="entry name" value="OS02G0815200 PROTEIN"/>
    <property type="match status" value="1"/>
</dbReference>
<dbReference type="AlphaFoldDB" id="A0A0D9ZFZ4"/>
<accession>A0A0D9ZFZ4</accession>
<proteinExistence type="predicted"/>
<evidence type="ECO:0000313" key="6">
    <source>
        <dbReference type="Proteomes" id="UP000026961"/>
    </source>
</evidence>
<dbReference type="Proteomes" id="UP000026961">
    <property type="component" value="Chromosome 3"/>
</dbReference>
<feature type="region of interest" description="Disordered" evidence="3">
    <location>
        <begin position="317"/>
        <end position="435"/>
    </location>
</feature>
<feature type="compositionally biased region" description="Basic and acidic residues" evidence="3">
    <location>
        <begin position="59"/>
        <end position="79"/>
    </location>
</feature>
<feature type="compositionally biased region" description="Basic and acidic residues" evidence="3">
    <location>
        <begin position="538"/>
        <end position="547"/>
    </location>
</feature>
<feature type="domain" description="RRM" evidence="4">
    <location>
        <begin position="127"/>
        <end position="221"/>
    </location>
</feature>
<feature type="compositionally biased region" description="Basic residues" evidence="3">
    <location>
        <begin position="414"/>
        <end position="424"/>
    </location>
</feature>
<evidence type="ECO:0000256" key="3">
    <source>
        <dbReference type="SAM" id="MobiDB-lite"/>
    </source>
</evidence>
<evidence type="ECO:0000313" key="5">
    <source>
        <dbReference type="EnsemblPlants" id="OGLUM03G41250.1"/>
    </source>
</evidence>
<dbReference type="PANTHER" id="PTHR48025:SF1">
    <property type="entry name" value="RRM DOMAIN-CONTAINING PROTEIN"/>
    <property type="match status" value="1"/>
</dbReference>
<dbReference type="InterPro" id="IPR050502">
    <property type="entry name" value="Euk_RNA-bind_prot"/>
</dbReference>
<organism evidence="5">
    <name type="scientific">Oryza glumipatula</name>
    <dbReference type="NCBI Taxonomy" id="40148"/>
    <lineage>
        <taxon>Eukaryota</taxon>
        <taxon>Viridiplantae</taxon>
        <taxon>Streptophyta</taxon>
        <taxon>Embryophyta</taxon>
        <taxon>Tracheophyta</taxon>
        <taxon>Spermatophyta</taxon>
        <taxon>Magnoliopsida</taxon>
        <taxon>Liliopsida</taxon>
        <taxon>Poales</taxon>
        <taxon>Poaceae</taxon>
        <taxon>BOP clade</taxon>
        <taxon>Oryzoideae</taxon>
        <taxon>Oryzeae</taxon>
        <taxon>Oryzinae</taxon>
        <taxon>Oryza</taxon>
    </lineage>
</organism>
<feature type="compositionally biased region" description="Basic and acidic residues" evidence="3">
    <location>
        <begin position="322"/>
        <end position="331"/>
    </location>
</feature>
<dbReference type="CDD" id="cd12394">
    <property type="entry name" value="RRM1_RBM34"/>
    <property type="match status" value="1"/>
</dbReference>
<dbReference type="SMART" id="SM00360">
    <property type="entry name" value="RRM"/>
    <property type="match status" value="2"/>
</dbReference>
<dbReference type="InterPro" id="IPR012677">
    <property type="entry name" value="Nucleotide-bd_a/b_plait_sf"/>
</dbReference>
<feature type="domain" description="RRM" evidence="4">
    <location>
        <begin position="237"/>
        <end position="318"/>
    </location>
</feature>
<dbReference type="Gene3D" id="3.30.70.330">
    <property type="match status" value="2"/>
</dbReference>
<evidence type="ECO:0000256" key="2">
    <source>
        <dbReference type="PROSITE-ProRule" id="PRU00176"/>
    </source>
</evidence>
<dbReference type="InterPro" id="IPR035979">
    <property type="entry name" value="RBD_domain_sf"/>
</dbReference>
<protein>
    <recommendedName>
        <fullName evidence="4">RRM domain-containing protein</fullName>
    </recommendedName>
</protein>
<dbReference type="STRING" id="40148.A0A0D9ZFZ4"/>
<dbReference type="GO" id="GO:0003729">
    <property type="term" value="F:mRNA binding"/>
    <property type="evidence" value="ECO:0007669"/>
    <property type="project" value="TreeGrafter"/>
</dbReference>
<keyword evidence="1 2" id="KW-0694">RNA-binding</keyword>
<dbReference type="EnsemblPlants" id="OGLUM03G41250.1">
    <property type="protein sequence ID" value="OGLUM03G41250.1"/>
    <property type="gene ID" value="OGLUM03G41250"/>
</dbReference>
<evidence type="ECO:0000256" key="1">
    <source>
        <dbReference type="ARBA" id="ARBA00022884"/>
    </source>
</evidence>
<dbReference type="PROSITE" id="PS50102">
    <property type="entry name" value="RRM"/>
    <property type="match status" value="2"/>
</dbReference>
<dbReference type="GO" id="GO:0009535">
    <property type="term" value="C:chloroplast thylakoid membrane"/>
    <property type="evidence" value="ECO:0007669"/>
    <property type="project" value="TreeGrafter"/>
</dbReference>
<keyword evidence="6" id="KW-1185">Reference proteome</keyword>
<dbReference type="GO" id="GO:1901259">
    <property type="term" value="P:chloroplast rRNA processing"/>
    <property type="evidence" value="ECO:0007669"/>
    <property type="project" value="TreeGrafter"/>
</dbReference>
<dbReference type="Pfam" id="PF00076">
    <property type="entry name" value="RRM_1"/>
    <property type="match status" value="2"/>
</dbReference>
<dbReference type="InterPro" id="IPR000504">
    <property type="entry name" value="RRM_dom"/>
</dbReference>
<evidence type="ECO:0000259" key="4">
    <source>
        <dbReference type="PROSITE" id="PS50102"/>
    </source>
</evidence>
<dbReference type="SUPFAM" id="SSF54928">
    <property type="entry name" value="RNA-binding domain, RBD"/>
    <property type="match status" value="2"/>
</dbReference>
<reference evidence="5" key="1">
    <citation type="submission" date="2015-04" db="UniProtKB">
        <authorList>
            <consortium name="EnsemblPlants"/>
        </authorList>
    </citation>
    <scope>IDENTIFICATION</scope>
</reference>
<name>A0A0D9ZFZ4_9ORYZ</name>